<evidence type="ECO:0000256" key="1">
    <source>
        <dbReference type="ARBA" id="ARBA00000085"/>
    </source>
</evidence>
<proteinExistence type="predicted"/>
<name>A0ABQ5V986_9PROT</name>
<dbReference type="Gene3D" id="3.30.565.10">
    <property type="entry name" value="Histidine kinase-like ATPase, C-terminal domain"/>
    <property type="match status" value="1"/>
</dbReference>
<evidence type="ECO:0000259" key="6">
    <source>
        <dbReference type="PROSITE" id="PS50109"/>
    </source>
</evidence>
<evidence type="ECO:0000259" key="7">
    <source>
        <dbReference type="PROSITE" id="PS50110"/>
    </source>
</evidence>
<protein>
    <recommendedName>
        <fullName evidence="2">histidine kinase</fullName>
        <ecNumber evidence="2">2.7.13.3</ecNumber>
    </recommendedName>
</protein>
<feature type="transmembrane region" description="Helical" evidence="5">
    <location>
        <begin position="404"/>
        <end position="423"/>
    </location>
</feature>
<dbReference type="PROSITE" id="PS50110">
    <property type="entry name" value="RESPONSE_REGULATORY"/>
    <property type="match status" value="1"/>
</dbReference>
<evidence type="ECO:0000256" key="3">
    <source>
        <dbReference type="ARBA" id="ARBA00022553"/>
    </source>
</evidence>
<reference evidence="8" key="2">
    <citation type="submission" date="2023-01" db="EMBL/GenBank/DDBJ databases">
        <title>Draft genome sequence of Algimonas ampicilliniresistens strain NBRC 108219.</title>
        <authorList>
            <person name="Sun Q."/>
            <person name="Mori K."/>
        </authorList>
    </citation>
    <scope>NUCLEOTIDE SEQUENCE</scope>
    <source>
        <strain evidence="8">NBRC 108219</strain>
    </source>
</reference>
<comment type="caution">
    <text evidence="4">Lacks conserved residue(s) required for the propagation of feature annotation.</text>
</comment>
<organism evidence="8 9">
    <name type="scientific">Algimonas ampicilliniresistens</name>
    <dbReference type="NCBI Taxonomy" id="1298735"/>
    <lineage>
        <taxon>Bacteria</taxon>
        <taxon>Pseudomonadati</taxon>
        <taxon>Pseudomonadota</taxon>
        <taxon>Alphaproteobacteria</taxon>
        <taxon>Maricaulales</taxon>
        <taxon>Robiginitomaculaceae</taxon>
        <taxon>Algimonas</taxon>
    </lineage>
</organism>
<evidence type="ECO:0000313" key="8">
    <source>
        <dbReference type="EMBL" id="GLQ24000.1"/>
    </source>
</evidence>
<dbReference type="SMART" id="SM00387">
    <property type="entry name" value="HATPase_c"/>
    <property type="match status" value="1"/>
</dbReference>
<feature type="domain" description="Histidine kinase" evidence="6">
    <location>
        <begin position="453"/>
        <end position="674"/>
    </location>
</feature>
<evidence type="ECO:0000256" key="5">
    <source>
        <dbReference type="SAM" id="Phobius"/>
    </source>
</evidence>
<dbReference type="EC" id="2.7.13.3" evidence="2"/>
<dbReference type="InterPro" id="IPR004358">
    <property type="entry name" value="Sig_transdc_His_kin-like_C"/>
</dbReference>
<keyword evidence="5" id="KW-0812">Transmembrane</keyword>
<comment type="caution">
    <text evidence="8">The sequence shown here is derived from an EMBL/GenBank/DDBJ whole genome shotgun (WGS) entry which is preliminary data.</text>
</comment>
<dbReference type="InterPro" id="IPR036097">
    <property type="entry name" value="HisK_dim/P_sf"/>
</dbReference>
<dbReference type="RefSeq" id="WP_284389994.1">
    <property type="nucleotide sequence ID" value="NZ_BSNK01000002.1"/>
</dbReference>
<evidence type="ECO:0000313" key="9">
    <source>
        <dbReference type="Proteomes" id="UP001161391"/>
    </source>
</evidence>
<keyword evidence="9" id="KW-1185">Reference proteome</keyword>
<dbReference type="PRINTS" id="PR00344">
    <property type="entry name" value="BCTRLSENSOR"/>
</dbReference>
<dbReference type="SUPFAM" id="SSF52172">
    <property type="entry name" value="CheY-like"/>
    <property type="match status" value="1"/>
</dbReference>
<dbReference type="InterPro" id="IPR001789">
    <property type="entry name" value="Sig_transdc_resp-reg_receiver"/>
</dbReference>
<dbReference type="Pfam" id="PF02518">
    <property type="entry name" value="HATPase_c"/>
    <property type="match status" value="1"/>
</dbReference>
<dbReference type="SUPFAM" id="SSF48452">
    <property type="entry name" value="TPR-like"/>
    <property type="match status" value="1"/>
</dbReference>
<dbReference type="SMART" id="SM00448">
    <property type="entry name" value="REC"/>
    <property type="match status" value="1"/>
</dbReference>
<dbReference type="EMBL" id="BSNK01000002">
    <property type="protein sequence ID" value="GLQ24000.1"/>
    <property type="molecule type" value="Genomic_DNA"/>
</dbReference>
<reference evidence="8" key="1">
    <citation type="journal article" date="2014" name="Int. J. Syst. Evol. Microbiol.">
        <title>Complete genome of a new Firmicutes species belonging to the dominant human colonic microbiota ('Ruminococcus bicirculans') reveals two chromosomes and a selective capacity to utilize plant glucans.</title>
        <authorList>
            <consortium name="NISC Comparative Sequencing Program"/>
            <person name="Wegmann U."/>
            <person name="Louis P."/>
            <person name="Goesmann A."/>
            <person name="Henrissat B."/>
            <person name="Duncan S.H."/>
            <person name="Flint H.J."/>
        </authorList>
    </citation>
    <scope>NUCLEOTIDE SEQUENCE</scope>
    <source>
        <strain evidence="8">NBRC 108219</strain>
    </source>
</reference>
<keyword evidence="3" id="KW-0597">Phosphoprotein</keyword>
<dbReference type="InterPro" id="IPR003594">
    <property type="entry name" value="HATPase_dom"/>
</dbReference>
<gene>
    <name evidence="8" type="ORF">GCM10007853_18740</name>
</gene>
<comment type="catalytic activity">
    <reaction evidence="1">
        <text>ATP + protein L-histidine = ADP + protein N-phospho-L-histidine.</text>
        <dbReference type="EC" id="2.7.13.3"/>
    </reaction>
</comment>
<dbReference type="Gene3D" id="3.40.50.2300">
    <property type="match status" value="1"/>
</dbReference>
<dbReference type="InterPro" id="IPR011006">
    <property type="entry name" value="CheY-like_superfamily"/>
</dbReference>
<keyword evidence="5" id="KW-1133">Transmembrane helix</keyword>
<evidence type="ECO:0000256" key="4">
    <source>
        <dbReference type="PROSITE-ProRule" id="PRU00169"/>
    </source>
</evidence>
<dbReference type="SMART" id="SM00388">
    <property type="entry name" value="HisKA"/>
    <property type="match status" value="1"/>
</dbReference>
<dbReference type="Pfam" id="PF00072">
    <property type="entry name" value="Response_reg"/>
    <property type="match status" value="1"/>
</dbReference>
<accession>A0ABQ5V986</accession>
<dbReference type="CDD" id="cd16922">
    <property type="entry name" value="HATPase_EvgS-ArcB-TorS-like"/>
    <property type="match status" value="1"/>
</dbReference>
<dbReference type="Pfam" id="PF00512">
    <property type="entry name" value="HisKA"/>
    <property type="match status" value="1"/>
</dbReference>
<dbReference type="Proteomes" id="UP001161391">
    <property type="component" value="Unassembled WGS sequence"/>
</dbReference>
<dbReference type="InterPro" id="IPR003661">
    <property type="entry name" value="HisK_dim/P_dom"/>
</dbReference>
<dbReference type="InterPro" id="IPR036890">
    <property type="entry name" value="HATPase_C_sf"/>
</dbReference>
<dbReference type="SUPFAM" id="SSF47384">
    <property type="entry name" value="Homodimeric domain of signal transducing histidine kinase"/>
    <property type="match status" value="1"/>
</dbReference>
<dbReference type="PANTHER" id="PTHR45339">
    <property type="entry name" value="HYBRID SIGNAL TRANSDUCTION HISTIDINE KINASE J"/>
    <property type="match status" value="1"/>
</dbReference>
<dbReference type="InterPro" id="IPR011990">
    <property type="entry name" value="TPR-like_helical_dom_sf"/>
</dbReference>
<sequence length="872" mass="96043">MTVWAQQAEPYSTDSVLQFFEQTQTLPAPDQVQKVEIESRSVALMDDVIESVANNDVERLSAAIKKARGLQGVNESDWPTALRLAEGVLEALNSTTESRNSDQLLQFLDDFDAQGNWYVQSLAQSISGYIFITRNQLLVAARYIDDAMQLIPTELSDRVTNARLRTSDISMILHGAQGNPQFLLEAAKVQRDVKAEIGETINRYELMTNFVFTLNRVRDFEGAAKIAELLVLEDRPEDSLPGLAEGYMAETFNELHDYARARQLSERALALSEYPVVVTRANYMLVVALAGLGREDEAHAIMDEQGWDHDHDALLTQINAQAILHAEALLAMHRSDPKFALSLMKRRTDLLVQRVQRSNSADMTSLLSNLENTRERQSERESAIQREAELRAVQLEQKTNLNRLLWALIAVLTIAFNLLLAFLRYRERLSGKVQGLQKDALSAEKMKTEFLGVINHELRTPLNGIIGISDAMIHHAKDPTMQAQASAVQESGQLLFDLLDSLITMSTIEGNRLTLETEAANLSKAIANEAQDWAAPAEKKGLTFTTFIAPELSETVIADEKRLRQCVRFMLSNAVRFTHDGRIHLHATAAPDAEGDLAVKIIVADTGQGMSEDVQSRLFKPFLQADAMMTRKYGGAGLSLAIGRKLARMMDGDLDVTSREGAGSEFVLTAKLPIATPVAATKAATKAAKSNSAEIHPIKVEKTSAVPPQTLGSVPTLILDDVVEPEEIIDLMLEEQLFSPPAGSETRMTVLLGDDGGVQTQDLRSSLQDLGCRCVQAETSPQLLKRLDDRQIDVVMLNVQLSGLDAVDTIVEIRQRSDQGYPILIVGLVADESPAIKAKLFSAGADLLLDLPLKPNRLADALQQARSLRTAA</sequence>
<dbReference type="CDD" id="cd00156">
    <property type="entry name" value="REC"/>
    <property type="match status" value="1"/>
</dbReference>
<dbReference type="PROSITE" id="PS50109">
    <property type="entry name" value="HIS_KIN"/>
    <property type="match status" value="1"/>
</dbReference>
<dbReference type="CDD" id="cd00082">
    <property type="entry name" value="HisKA"/>
    <property type="match status" value="1"/>
</dbReference>
<dbReference type="InterPro" id="IPR005467">
    <property type="entry name" value="His_kinase_dom"/>
</dbReference>
<evidence type="ECO:0000256" key="2">
    <source>
        <dbReference type="ARBA" id="ARBA00012438"/>
    </source>
</evidence>
<keyword evidence="5" id="KW-0472">Membrane</keyword>
<dbReference type="Gene3D" id="1.10.287.130">
    <property type="match status" value="1"/>
</dbReference>
<dbReference type="PANTHER" id="PTHR45339:SF5">
    <property type="entry name" value="HISTIDINE KINASE"/>
    <property type="match status" value="1"/>
</dbReference>
<feature type="domain" description="Response regulatory" evidence="7">
    <location>
        <begin position="749"/>
        <end position="866"/>
    </location>
</feature>
<dbReference type="SUPFAM" id="SSF55874">
    <property type="entry name" value="ATPase domain of HSP90 chaperone/DNA topoisomerase II/histidine kinase"/>
    <property type="match status" value="1"/>
</dbReference>